<dbReference type="AlphaFoldDB" id="A0AAV4WFM3"/>
<keyword evidence="2" id="KW-1185">Reference proteome</keyword>
<proteinExistence type="predicted"/>
<dbReference type="EMBL" id="BPLQ01014506">
    <property type="protein sequence ID" value="GIY80403.1"/>
    <property type="molecule type" value="Genomic_DNA"/>
</dbReference>
<accession>A0AAV4WFM3</accession>
<name>A0AAV4WFM3_9ARAC</name>
<dbReference type="Proteomes" id="UP001054837">
    <property type="component" value="Unassembled WGS sequence"/>
</dbReference>
<sequence>MYRNIRAFKTFYFFHKNYTIVESIHSSTEPLIPRRLRKKFVVKEQLPRKLFLQTRLTLFESLHQDAPFRNAGARVLEEQGDPADKRLPHNNRLIPRMIADRIDFLPNAISHNHHKYPVGNL</sequence>
<comment type="caution">
    <text evidence="1">The sequence shown here is derived from an EMBL/GenBank/DDBJ whole genome shotgun (WGS) entry which is preliminary data.</text>
</comment>
<gene>
    <name evidence="1" type="ORF">CDAR_412121</name>
</gene>
<organism evidence="1 2">
    <name type="scientific">Caerostris darwini</name>
    <dbReference type="NCBI Taxonomy" id="1538125"/>
    <lineage>
        <taxon>Eukaryota</taxon>
        <taxon>Metazoa</taxon>
        <taxon>Ecdysozoa</taxon>
        <taxon>Arthropoda</taxon>
        <taxon>Chelicerata</taxon>
        <taxon>Arachnida</taxon>
        <taxon>Araneae</taxon>
        <taxon>Araneomorphae</taxon>
        <taxon>Entelegynae</taxon>
        <taxon>Araneoidea</taxon>
        <taxon>Araneidae</taxon>
        <taxon>Caerostris</taxon>
    </lineage>
</organism>
<reference evidence="1 2" key="1">
    <citation type="submission" date="2021-06" db="EMBL/GenBank/DDBJ databases">
        <title>Caerostris darwini draft genome.</title>
        <authorList>
            <person name="Kono N."/>
            <person name="Arakawa K."/>
        </authorList>
    </citation>
    <scope>NUCLEOTIDE SEQUENCE [LARGE SCALE GENOMIC DNA]</scope>
</reference>
<evidence type="ECO:0000313" key="2">
    <source>
        <dbReference type="Proteomes" id="UP001054837"/>
    </source>
</evidence>
<evidence type="ECO:0000313" key="1">
    <source>
        <dbReference type="EMBL" id="GIY80403.1"/>
    </source>
</evidence>
<protein>
    <submittedName>
        <fullName evidence="1">Uncharacterized protein</fullName>
    </submittedName>
</protein>